<evidence type="ECO:0000313" key="6">
    <source>
        <dbReference type="EMBL" id="KAK2030001.1"/>
    </source>
</evidence>
<gene>
    <name evidence="6" type="ORF">LX32DRAFT_692765</name>
</gene>
<dbReference type="InterPro" id="IPR027268">
    <property type="entry name" value="Peptidase_M4/M1_CTD_sf"/>
</dbReference>
<dbReference type="PANTHER" id="PTHR43579">
    <property type="match status" value="1"/>
</dbReference>
<evidence type="ECO:0000256" key="2">
    <source>
        <dbReference type="ARBA" id="ARBA00022801"/>
    </source>
</evidence>
<dbReference type="GO" id="GO:0004222">
    <property type="term" value="F:metalloendopeptidase activity"/>
    <property type="evidence" value="ECO:0007669"/>
    <property type="project" value="InterPro"/>
</dbReference>
<keyword evidence="2" id="KW-0378">Hydrolase</keyword>
<feature type="domain" description="Peptidase M4 C-terminal" evidence="5">
    <location>
        <begin position="3"/>
        <end position="77"/>
    </location>
</feature>
<keyword evidence="7" id="KW-1185">Reference proteome</keyword>
<evidence type="ECO:0000256" key="4">
    <source>
        <dbReference type="ARBA" id="ARBA00023049"/>
    </source>
</evidence>
<accession>A0AAD9HIY6</accession>
<keyword evidence="4" id="KW-0482">Metalloprotease</keyword>
<feature type="domain" description="Peptidase M4 C-terminal" evidence="5">
    <location>
        <begin position="89"/>
        <end position="180"/>
    </location>
</feature>
<sequence>MPGIKGVALRSMKEPGTAYNDPRFGKDSQPAHFKDYVPTFEDNGSVHIYSGIPDRAFCLAAMAFGGFSYEKAGPIWWIDMDFTKEPGTACSYPRSGKDPQPVHFKDFVPTFEDNGCVHIYSGIPNHAFYLAAMAFGGFSYEKAGPIWWKAMNSGRILPRCTFLQFADVTTETAEELYDEKRAL</sequence>
<dbReference type="InterPro" id="IPR052759">
    <property type="entry name" value="Metalloprotease_M4"/>
</dbReference>
<evidence type="ECO:0000256" key="3">
    <source>
        <dbReference type="ARBA" id="ARBA00022833"/>
    </source>
</evidence>
<dbReference type="PANTHER" id="PTHR43579:SF1">
    <property type="entry name" value="NEUTRAL METALLOPROTEINASE"/>
    <property type="match status" value="1"/>
</dbReference>
<dbReference type="AlphaFoldDB" id="A0AAD9HIY6"/>
<comment type="caution">
    <text evidence="6">The sequence shown here is derived from an EMBL/GenBank/DDBJ whole genome shotgun (WGS) entry which is preliminary data.</text>
</comment>
<keyword evidence="3" id="KW-0862">Zinc</keyword>
<dbReference type="Proteomes" id="UP001232148">
    <property type="component" value="Unassembled WGS sequence"/>
</dbReference>
<evidence type="ECO:0000313" key="7">
    <source>
        <dbReference type="Proteomes" id="UP001232148"/>
    </source>
</evidence>
<dbReference type="SUPFAM" id="SSF55486">
    <property type="entry name" value="Metalloproteases ('zincins'), catalytic domain"/>
    <property type="match status" value="2"/>
</dbReference>
<dbReference type="InterPro" id="IPR001570">
    <property type="entry name" value="Peptidase_M4_C_domain"/>
</dbReference>
<dbReference type="EMBL" id="MU842856">
    <property type="protein sequence ID" value="KAK2030001.1"/>
    <property type="molecule type" value="Genomic_DNA"/>
</dbReference>
<dbReference type="Pfam" id="PF02868">
    <property type="entry name" value="Peptidase_M4_C"/>
    <property type="match status" value="2"/>
</dbReference>
<evidence type="ECO:0000259" key="5">
    <source>
        <dbReference type="Pfam" id="PF02868"/>
    </source>
</evidence>
<organism evidence="6 7">
    <name type="scientific">Colletotrichum zoysiae</name>
    <dbReference type="NCBI Taxonomy" id="1216348"/>
    <lineage>
        <taxon>Eukaryota</taxon>
        <taxon>Fungi</taxon>
        <taxon>Dikarya</taxon>
        <taxon>Ascomycota</taxon>
        <taxon>Pezizomycotina</taxon>
        <taxon>Sordariomycetes</taxon>
        <taxon>Hypocreomycetidae</taxon>
        <taxon>Glomerellales</taxon>
        <taxon>Glomerellaceae</taxon>
        <taxon>Colletotrichum</taxon>
        <taxon>Colletotrichum graminicola species complex</taxon>
    </lineage>
</organism>
<name>A0AAD9HIY6_9PEZI</name>
<proteinExistence type="predicted"/>
<evidence type="ECO:0000256" key="1">
    <source>
        <dbReference type="ARBA" id="ARBA00022670"/>
    </source>
</evidence>
<protein>
    <submittedName>
        <fullName evidence="6">Zincin</fullName>
    </submittedName>
</protein>
<dbReference type="Gene3D" id="1.10.390.10">
    <property type="entry name" value="Neutral Protease Domain 2"/>
    <property type="match status" value="2"/>
</dbReference>
<keyword evidence="1" id="KW-0645">Protease</keyword>
<dbReference type="GO" id="GO:0006508">
    <property type="term" value="P:proteolysis"/>
    <property type="evidence" value="ECO:0007669"/>
    <property type="project" value="UniProtKB-KW"/>
</dbReference>
<reference evidence="6" key="1">
    <citation type="submission" date="2021-06" db="EMBL/GenBank/DDBJ databases">
        <title>Comparative genomics, transcriptomics and evolutionary studies reveal genomic signatures of adaptation to plant cell wall in hemibiotrophic fungi.</title>
        <authorList>
            <consortium name="DOE Joint Genome Institute"/>
            <person name="Baroncelli R."/>
            <person name="Diaz J.F."/>
            <person name="Benocci T."/>
            <person name="Peng M."/>
            <person name="Battaglia E."/>
            <person name="Haridas S."/>
            <person name="Andreopoulos W."/>
            <person name="Labutti K."/>
            <person name="Pangilinan J."/>
            <person name="Floch G.L."/>
            <person name="Makela M.R."/>
            <person name="Henrissat B."/>
            <person name="Grigoriev I.V."/>
            <person name="Crouch J.A."/>
            <person name="De Vries R.P."/>
            <person name="Sukno S.A."/>
            <person name="Thon M.R."/>
        </authorList>
    </citation>
    <scope>NUCLEOTIDE SEQUENCE</scope>
    <source>
        <strain evidence="6">MAFF235873</strain>
    </source>
</reference>